<keyword evidence="2" id="KW-1185">Reference proteome</keyword>
<reference evidence="1" key="1">
    <citation type="submission" date="2021-01" db="EMBL/GenBank/DDBJ databases">
        <title>Genomic Encyclopedia of Type Strains, Phase IV (KMG-IV): sequencing the most valuable type-strain genomes for metagenomic binning, comparative biology and taxonomic classification.</title>
        <authorList>
            <person name="Goeker M."/>
        </authorList>
    </citation>
    <scope>NUCLEOTIDE SEQUENCE</scope>
    <source>
        <strain evidence="1">DSM 23230</strain>
    </source>
</reference>
<gene>
    <name evidence="1" type="ORF">JOC47_001271</name>
</gene>
<sequence>MAEKDLEAVAEISGAIYFQSAEILIGDDSNQLYIYQKQELQQNIKIPGGLQDPEAICMMGQDKNKGKIAIYGDSIITIIQLSIDQQKFNLKPNCSQKHEVPFREKKKVESLEYNPYKKSFVLIDRRKKDNFNLGSGIIYEYNSANNKLINTRARIGKEENKNDCKPTDMVRKKERYYVLTEEKIFTLNLDYQELEQQKIAKIKDAEAIYLKDNHYVIFIDQAQAERKAKLIPKS</sequence>
<evidence type="ECO:0000313" key="1">
    <source>
        <dbReference type="EMBL" id="MBM7556428.1"/>
    </source>
</evidence>
<dbReference type="Proteomes" id="UP000774000">
    <property type="component" value="Unassembled WGS sequence"/>
</dbReference>
<name>A0A938XS35_9FIRM</name>
<accession>A0A938XS35</accession>
<comment type="caution">
    <text evidence="1">The sequence shown here is derived from an EMBL/GenBank/DDBJ whole genome shotgun (WGS) entry which is preliminary data.</text>
</comment>
<protein>
    <submittedName>
        <fullName evidence="1">Uncharacterized protein</fullName>
    </submittedName>
</protein>
<proteinExistence type="predicted"/>
<dbReference type="RefSeq" id="WP_204701204.1">
    <property type="nucleotide sequence ID" value="NZ_JAFBDQ010000005.1"/>
</dbReference>
<organism evidence="1 2">
    <name type="scientific">Halanaerobacter jeridensis</name>
    <dbReference type="NCBI Taxonomy" id="706427"/>
    <lineage>
        <taxon>Bacteria</taxon>
        <taxon>Bacillati</taxon>
        <taxon>Bacillota</taxon>
        <taxon>Clostridia</taxon>
        <taxon>Halanaerobiales</taxon>
        <taxon>Halobacteroidaceae</taxon>
        <taxon>Halanaerobacter</taxon>
    </lineage>
</organism>
<evidence type="ECO:0000313" key="2">
    <source>
        <dbReference type="Proteomes" id="UP000774000"/>
    </source>
</evidence>
<dbReference type="AlphaFoldDB" id="A0A938XS35"/>
<dbReference type="EMBL" id="JAFBDQ010000005">
    <property type="protein sequence ID" value="MBM7556428.1"/>
    <property type="molecule type" value="Genomic_DNA"/>
</dbReference>